<gene>
    <name evidence="2" type="ORF">B296_00047320</name>
</gene>
<evidence type="ECO:0000313" key="3">
    <source>
        <dbReference type="Proteomes" id="UP000287651"/>
    </source>
</evidence>
<evidence type="ECO:0000313" key="2">
    <source>
        <dbReference type="EMBL" id="RRT32310.1"/>
    </source>
</evidence>
<feature type="region of interest" description="Disordered" evidence="1">
    <location>
        <begin position="134"/>
        <end position="169"/>
    </location>
</feature>
<reference evidence="2 3" key="1">
    <citation type="journal article" date="2014" name="Agronomy (Basel)">
        <title>A Draft Genome Sequence for Ensete ventricosum, the Drought-Tolerant Tree Against Hunger.</title>
        <authorList>
            <person name="Harrison J."/>
            <person name="Moore K.A."/>
            <person name="Paszkiewicz K."/>
            <person name="Jones T."/>
            <person name="Grant M."/>
            <person name="Ambacheew D."/>
            <person name="Muzemil S."/>
            <person name="Studholme D.J."/>
        </authorList>
    </citation>
    <scope>NUCLEOTIDE SEQUENCE [LARGE SCALE GENOMIC DNA]</scope>
</reference>
<dbReference type="Proteomes" id="UP000287651">
    <property type="component" value="Unassembled WGS sequence"/>
</dbReference>
<evidence type="ECO:0000256" key="1">
    <source>
        <dbReference type="SAM" id="MobiDB-lite"/>
    </source>
</evidence>
<accession>A0A426WYC4</accession>
<protein>
    <submittedName>
        <fullName evidence="2">Uncharacterized protein</fullName>
    </submittedName>
</protein>
<feature type="compositionally biased region" description="Basic and acidic residues" evidence="1">
    <location>
        <begin position="134"/>
        <end position="144"/>
    </location>
</feature>
<comment type="caution">
    <text evidence="2">The sequence shown here is derived from an EMBL/GenBank/DDBJ whole genome shotgun (WGS) entry which is preliminary data.</text>
</comment>
<organism evidence="2 3">
    <name type="scientific">Ensete ventricosum</name>
    <name type="common">Abyssinian banana</name>
    <name type="synonym">Musa ensete</name>
    <dbReference type="NCBI Taxonomy" id="4639"/>
    <lineage>
        <taxon>Eukaryota</taxon>
        <taxon>Viridiplantae</taxon>
        <taxon>Streptophyta</taxon>
        <taxon>Embryophyta</taxon>
        <taxon>Tracheophyta</taxon>
        <taxon>Spermatophyta</taxon>
        <taxon>Magnoliopsida</taxon>
        <taxon>Liliopsida</taxon>
        <taxon>Zingiberales</taxon>
        <taxon>Musaceae</taxon>
        <taxon>Ensete</taxon>
    </lineage>
</organism>
<dbReference type="AlphaFoldDB" id="A0A426WYC4"/>
<name>A0A426WYC4_ENSVE</name>
<proteinExistence type="predicted"/>
<sequence>MVSKTNGGFEAHAPYLRDAFDRLTKVIQLVEVKLGSRYPSTGQEDAEAGTLKEMPLCCHSSCQEQVLVKCDPIVGEYARCDQDTLAWGKRMQRRVLLKNMPLCCHSSCQEQVLVKAAGELDYFSAYIRLREPDKSEDKAEESIGRKRAQGGGECKGKLQVPRQGRRAEAKELHKTNVDGLLIKTVESEGLWVDAGVLDQGTK</sequence>
<dbReference type="EMBL" id="AMZH03032655">
    <property type="protein sequence ID" value="RRT32310.1"/>
    <property type="molecule type" value="Genomic_DNA"/>
</dbReference>